<feature type="transmembrane region" description="Helical" evidence="6">
    <location>
        <begin position="96"/>
        <end position="116"/>
    </location>
</feature>
<dbReference type="EMBL" id="JANYMP010000002">
    <property type="protein sequence ID" value="MCS7476426.1"/>
    <property type="molecule type" value="Genomic_DNA"/>
</dbReference>
<evidence type="ECO:0000256" key="2">
    <source>
        <dbReference type="ARBA" id="ARBA00022448"/>
    </source>
</evidence>
<proteinExistence type="predicted"/>
<evidence type="ECO:0000313" key="9">
    <source>
        <dbReference type="Proteomes" id="UP001141259"/>
    </source>
</evidence>
<dbReference type="PRINTS" id="PR01036">
    <property type="entry name" value="TCRTETB"/>
</dbReference>
<comment type="caution">
    <text evidence="8">The sequence shown here is derived from an EMBL/GenBank/DDBJ whole genome shotgun (WGS) entry which is preliminary data.</text>
</comment>
<dbReference type="PANTHER" id="PTHR42718">
    <property type="entry name" value="MAJOR FACILITATOR SUPERFAMILY MULTIDRUG TRANSPORTER MFSC"/>
    <property type="match status" value="1"/>
</dbReference>
<dbReference type="PROSITE" id="PS50850">
    <property type="entry name" value="MFS"/>
    <property type="match status" value="1"/>
</dbReference>
<evidence type="ECO:0000313" key="8">
    <source>
        <dbReference type="EMBL" id="MCS7476426.1"/>
    </source>
</evidence>
<dbReference type="GO" id="GO:0005886">
    <property type="term" value="C:plasma membrane"/>
    <property type="evidence" value="ECO:0007669"/>
    <property type="project" value="UniProtKB-SubCell"/>
</dbReference>
<evidence type="ECO:0000256" key="3">
    <source>
        <dbReference type="ARBA" id="ARBA00022692"/>
    </source>
</evidence>
<feature type="transmembrane region" description="Helical" evidence="6">
    <location>
        <begin position="345"/>
        <end position="378"/>
    </location>
</feature>
<feature type="transmembrane region" description="Helical" evidence="6">
    <location>
        <begin position="242"/>
        <end position="263"/>
    </location>
</feature>
<protein>
    <submittedName>
        <fullName evidence="8">MFS transporter</fullName>
    </submittedName>
</protein>
<dbReference type="InterPro" id="IPR011701">
    <property type="entry name" value="MFS"/>
</dbReference>
<dbReference type="SUPFAM" id="SSF103473">
    <property type="entry name" value="MFS general substrate transporter"/>
    <property type="match status" value="1"/>
</dbReference>
<dbReference type="RefSeq" id="WP_259621925.1">
    <property type="nucleotide sequence ID" value="NZ_JANYMP010000002.1"/>
</dbReference>
<feature type="transmembrane region" description="Helical" evidence="6">
    <location>
        <begin position="122"/>
        <end position="144"/>
    </location>
</feature>
<accession>A0A9X2VH06</accession>
<name>A0A9X2VH06_9PSEU</name>
<dbReference type="AlphaFoldDB" id="A0A9X2VH06"/>
<feature type="transmembrane region" description="Helical" evidence="6">
    <location>
        <begin position="21"/>
        <end position="41"/>
    </location>
</feature>
<gene>
    <name evidence="8" type="ORF">NZH93_06150</name>
</gene>
<dbReference type="PROSITE" id="PS00216">
    <property type="entry name" value="SUGAR_TRANSPORT_1"/>
    <property type="match status" value="1"/>
</dbReference>
<keyword evidence="9" id="KW-1185">Reference proteome</keyword>
<evidence type="ECO:0000256" key="1">
    <source>
        <dbReference type="ARBA" id="ARBA00004651"/>
    </source>
</evidence>
<evidence type="ECO:0000256" key="5">
    <source>
        <dbReference type="ARBA" id="ARBA00023136"/>
    </source>
</evidence>
<dbReference type="Gene3D" id="1.20.1250.20">
    <property type="entry name" value="MFS general substrate transporter like domains"/>
    <property type="match status" value="1"/>
</dbReference>
<feature type="transmembrane region" description="Helical" evidence="6">
    <location>
        <begin position="217"/>
        <end position="236"/>
    </location>
</feature>
<comment type="subcellular location">
    <subcellularLocation>
        <location evidence="1">Cell membrane</location>
        <topology evidence="1">Multi-pass membrane protein</topology>
    </subcellularLocation>
</comment>
<feature type="transmembrane region" description="Helical" evidence="6">
    <location>
        <begin position="284"/>
        <end position="306"/>
    </location>
</feature>
<organism evidence="8 9">
    <name type="scientific">Umezawaea endophytica</name>
    <dbReference type="NCBI Taxonomy" id="1654476"/>
    <lineage>
        <taxon>Bacteria</taxon>
        <taxon>Bacillati</taxon>
        <taxon>Actinomycetota</taxon>
        <taxon>Actinomycetes</taxon>
        <taxon>Pseudonocardiales</taxon>
        <taxon>Pseudonocardiaceae</taxon>
        <taxon>Umezawaea</taxon>
    </lineage>
</organism>
<feature type="transmembrane region" description="Helical" evidence="6">
    <location>
        <begin position="156"/>
        <end position="177"/>
    </location>
</feature>
<dbReference type="InterPro" id="IPR005829">
    <property type="entry name" value="Sugar_transporter_CS"/>
</dbReference>
<sequence length="459" mass="46741">MDHATRGWRWFVAESPRPRRVASWAGAPWLVIATVCFGAFMGQFDASIVTLALPALAARFDAPPAAVEWVSLSYLLALVALLAAVGGLADVLGRKLVYVYGFAVFTAASVACALAPDLTTLIVFRVVQGLGAAMLQANSVALVVTSVPRERMRTALGVQAAAQALGLALGPTVGGVLVTTLGWQSVFAINVPIGVVAMVAGHYLLPRTVDRAERSRFDVLGTLLLAATTTAALLALSGASGLAVPVLPLLAAAVVAGVLLWWWERRVDAPLLDLSLLRAAPISRGLLGALCGYLVLFGPLVAVPFAATGSPLSTGLALTALPVGFALAATLGQRLLPRSWTSARVGAWLAAVAALVPAVAPAALVPALALLGFGLGVFTPANNAAVMAALPTGRAGLGGGLVNTTRGLGTALGIAISTFLLHTGGTEALRTTFAALSVAAIACALSTPVLRTGSETYTR</sequence>
<dbReference type="Gene3D" id="1.20.1720.10">
    <property type="entry name" value="Multidrug resistance protein D"/>
    <property type="match status" value="1"/>
</dbReference>
<dbReference type="Proteomes" id="UP001141259">
    <property type="component" value="Unassembled WGS sequence"/>
</dbReference>
<feature type="transmembrane region" description="Helical" evidence="6">
    <location>
        <begin position="312"/>
        <end position="333"/>
    </location>
</feature>
<reference evidence="8" key="1">
    <citation type="submission" date="2022-08" db="EMBL/GenBank/DDBJ databases">
        <authorList>
            <person name="Tistechok S."/>
            <person name="Samborskyy M."/>
            <person name="Roman I."/>
        </authorList>
    </citation>
    <scope>NUCLEOTIDE SEQUENCE</scope>
    <source>
        <strain evidence="8">DSM 103496</strain>
    </source>
</reference>
<evidence type="ECO:0000256" key="6">
    <source>
        <dbReference type="SAM" id="Phobius"/>
    </source>
</evidence>
<feature type="domain" description="Major facilitator superfamily (MFS) profile" evidence="7">
    <location>
        <begin position="31"/>
        <end position="455"/>
    </location>
</feature>
<dbReference type="InterPro" id="IPR036259">
    <property type="entry name" value="MFS_trans_sf"/>
</dbReference>
<dbReference type="InterPro" id="IPR020846">
    <property type="entry name" value="MFS_dom"/>
</dbReference>
<feature type="transmembrane region" description="Helical" evidence="6">
    <location>
        <begin position="433"/>
        <end position="450"/>
    </location>
</feature>
<dbReference type="Pfam" id="PF07690">
    <property type="entry name" value="MFS_1"/>
    <property type="match status" value="1"/>
</dbReference>
<evidence type="ECO:0000259" key="7">
    <source>
        <dbReference type="PROSITE" id="PS50850"/>
    </source>
</evidence>
<keyword evidence="3 6" id="KW-0812">Transmembrane</keyword>
<keyword evidence="4 6" id="KW-1133">Transmembrane helix</keyword>
<dbReference type="GO" id="GO:0022857">
    <property type="term" value="F:transmembrane transporter activity"/>
    <property type="evidence" value="ECO:0007669"/>
    <property type="project" value="InterPro"/>
</dbReference>
<keyword evidence="2" id="KW-0813">Transport</keyword>
<keyword evidence="5 6" id="KW-0472">Membrane</keyword>
<feature type="transmembrane region" description="Helical" evidence="6">
    <location>
        <begin position="183"/>
        <end position="205"/>
    </location>
</feature>
<evidence type="ECO:0000256" key="4">
    <source>
        <dbReference type="ARBA" id="ARBA00022989"/>
    </source>
</evidence>
<dbReference type="CDD" id="cd17321">
    <property type="entry name" value="MFS_MMR_MDR_like"/>
    <property type="match status" value="1"/>
</dbReference>
<dbReference type="PANTHER" id="PTHR42718:SF9">
    <property type="entry name" value="MAJOR FACILITATOR SUPERFAMILY MULTIDRUG TRANSPORTER MFSC"/>
    <property type="match status" value="1"/>
</dbReference>
<feature type="transmembrane region" description="Helical" evidence="6">
    <location>
        <begin position="69"/>
        <end position="89"/>
    </location>
</feature>